<comment type="caution">
    <text evidence="6">The sequence shown here is derived from an EMBL/GenBank/DDBJ whole genome shotgun (WGS) entry which is preliminary data.</text>
</comment>
<feature type="region of interest" description="Disordered" evidence="4">
    <location>
        <begin position="248"/>
        <end position="329"/>
    </location>
</feature>
<evidence type="ECO:0000256" key="4">
    <source>
        <dbReference type="SAM" id="MobiDB-lite"/>
    </source>
</evidence>
<comment type="similarity">
    <text evidence="1">Belongs to the peptidase C48 family.</text>
</comment>
<dbReference type="InterPro" id="IPR038765">
    <property type="entry name" value="Papain-like_cys_pep_sf"/>
</dbReference>
<dbReference type="EMBL" id="SDMP01000010">
    <property type="protein sequence ID" value="RYR33478.1"/>
    <property type="molecule type" value="Genomic_DNA"/>
</dbReference>
<organism evidence="6 7">
    <name type="scientific">Arachis hypogaea</name>
    <name type="common">Peanut</name>
    <dbReference type="NCBI Taxonomy" id="3818"/>
    <lineage>
        <taxon>Eukaryota</taxon>
        <taxon>Viridiplantae</taxon>
        <taxon>Streptophyta</taxon>
        <taxon>Embryophyta</taxon>
        <taxon>Tracheophyta</taxon>
        <taxon>Spermatophyta</taxon>
        <taxon>Magnoliopsida</taxon>
        <taxon>eudicotyledons</taxon>
        <taxon>Gunneridae</taxon>
        <taxon>Pentapetalae</taxon>
        <taxon>rosids</taxon>
        <taxon>fabids</taxon>
        <taxon>Fabales</taxon>
        <taxon>Fabaceae</taxon>
        <taxon>Papilionoideae</taxon>
        <taxon>50 kb inversion clade</taxon>
        <taxon>dalbergioids sensu lato</taxon>
        <taxon>Dalbergieae</taxon>
        <taxon>Pterocarpus clade</taxon>
        <taxon>Arachis</taxon>
    </lineage>
</organism>
<dbReference type="Pfam" id="PF02902">
    <property type="entry name" value="Peptidase_C48"/>
    <property type="match status" value="1"/>
</dbReference>
<dbReference type="GO" id="GO:0006508">
    <property type="term" value="P:proteolysis"/>
    <property type="evidence" value="ECO:0007669"/>
    <property type="project" value="UniProtKB-KW"/>
</dbReference>
<reference evidence="6 7" key="1">
    <citation type="submission" date="2019-01" db="EMBL/GenBank/DDBJ databases">
        <title>Sequencing of cultivated peanut Arachis hypogaea provides insights into genome evolution and oil improvement.</title>
        <authorList>
            <person name="Chen X."/>
        </authorList>
    </citation>
    <scope>NUCLEOTIDE SEQUENCE [LARGE SCALE GENOMIC DNA]</scope>
    <source>
        <strain evidence="7">cv. Fuhuasheng</strain>
        <tissue evidence="6">Leaves</tissue>
    </source>
</reference>
<sequence length="804" mass="93303">MRYGSKDRFDALEVQLVWYAVFCKAKLAEIEAIGFDYLRRVPQWHVKQSIMIQLARAYDVETNTLRVDAGDIRITAELIGNVFGIPSQGDPIPVYQKQNESHVAIKMEFQKKTTTQLRDFLFACPMETEQERLSFRRYFIMIVLKMFLNPTSQQTVSPWHLPPILDVSNPRRFHWPYQILKWLRDAIRKFQDENRETCGGCMFVLLVLYFHRLKHGPLHACRVPEPWIIEWTTNELDKQADHVISQGCIVNNERKQKKRRKQTPNEAVVEKGRSKRPRRDADHSPTSKSRTTSQPIYKESDKEYRTGTRRKVIARKSRSRIGTKKGIPREKNILSNAAPLAVPDSDEDDHMPLARRIRLFQQQPQPRDAEQAEPVCNANPKSPIEENTKHTDKSPHTPQAAHVQLSDYDFDREFDISIIHCPEFEEVLNNVEKGCESKAMVMQPLQTVLPTKSGYHTPSPGRPSFSLGLTQFEKTPTPSPIQSIHPSLKKIKLGEIKEEQIRSWIVDSSLNKKQDLAKYEGREYMVLQRKDFWSLKPRNWVNSFVIQWMCYSFNDIESSRFKRDFYCVSPGILESMTRDEHLASFIDGVRPIYPGLSPSFGEDTRFFDKVVAAKRKWWLFPYCRGGHWWLYAFEVNAKRMAILDSLHSAPVHDERDKLDALVGRLCEDMASIAIPAFVRSTYGPARSYAKVPIQPNNFDCGMCVIKLMERWTEEHELYAWDEDSLRSHRMELMLDIICGQHNALIHQIISLLEEKGKPVRRNAPRNKKKDVSSPYTAPSTRSLIERAEGLPKGELRKGRKKLLT</sequence>
<dbReference type="PANTHER" id="PTHR34835">
    <property type="entry name" value="OS07G0283600 PROTEIN-RELATED"/>
    <property type="match status" value="1"/>
</dbReference>
<protein>
    <recommendedName>
        <fullName evidence="5">Ubiquitin-like protease family profile domain-containing protein</fullName>
    </recommendedName>
</protein>
<feature type="compositionally biased region" description="Basic and acidic residues" evidence="4">
    <location>
        <begin position="383"/>
        <end position="395"/>
    </location>
</feature>
<feature type="compositionally biased region" description="Basic residues" evidence="4">
    <location>
        <begin position="759"/>
        <end position="768"/>
    </location>
</feature>
<dbReference type="SUPFAM" id="SSF54001">
    <property type="entry name" value="Cysteine proteinases"/>
    <property type="match status" value="1"/>
</dbReference>
<dbReference type="Gene3D" id="3.40.395.10">
    <property type="entry name" value="Adenoviral Proteinase, Chain A"/>
    <property type="match status" value="1"/>
</dbReference>
<feature type="domain" description="Ubiquitin-like protease family profile" evidence="5">
    <location>
        <begin position="525"/>
        <end position="711"/>
    </location>
</feature>
<evidence type="ECO:0000259" key="5">
    <source>
        <dbReference type="PROSITE" id="PS50600"/>
    </source>
</evidence>
<dbReference type="AlphaFoldDB" id="A0A445B488"/>
<feature type="compositionally biased region" description="Polar residues" evidence="4">
    <location>
        <begin position="286"/>
        <end position="295"/>
    </location>
</feature>
<feature type="compositionally biased region" description="Basic residues" evidence="4">
    <location>
        <begin position="307"/>
        <end position="323"/>
    </location>
</feature>
<feature type="compositionally biased region" description="Basic and acidic residues" evidence="4">
    <location>
        <begin position="783"/>
        <end position="796"/>
    </location>
</feature>
<feature type="region of interest" description="Disordered" evidence="4">
    <location>
        <begin position="363"/>
        <end position="400"/>
    </location>
</feature>
<keyword evidence="7" id="KW-1185">Reference proteome</keyword>
<evidence type="ECO:0000313" key="7">
    <source>
        <dbReference type="Proteomes" id="UP000289738"/>
    </source>
</evidence>
<gene>
    <name evidence="6" type="ORF">Ahy_A10g048069</name>
</gene>
<keyword evidence="3" id="KW-0378">Hydrolase</keyword>
<evidence type="ECO:0000256" key="3">
    <source>
        <dbReference type="ARBA" id="ARBA00022801"/>
    </source>
</evidence>
<evidence type="ECO:0000313" key="6">
    <source>
        <dbReference type="EMBL" id="RYR33478.1"/>
    </source>
</evidence>
<name>A0A445B488_ARAHY</name>
<evidence type="ECO:0000256" key="2">
    <source>
        <dbReference type="ARBA" id="ARBA00022670"/>
    </source>
</evidence>
<feature type="compositionally biased region" description="Polar residues" evidence="4">
    <location>
        <begin position="773"/>
        <end position="782"/>
    </location>
</feature>
<dbReference type="PROSITE" id="PS50600">
    <property type="entry name" value="ULP_PROTEASE"/>
    <property type="match status" value="1"/>
</dbReference>
<dbReference type="InterPro" id="IPR003653">
    <property type="entry name" value="Peptidase_C48_C"/>
</dbReference>
<dbReference type="GO" id="GO:0008234">
    <property type="term" value="F:cysteine-type peptidase activity"/>
    <property type="evidence" value="ECO:0007669"/>
    <property type="project" value="InterPro"/>
</dbReference>
<feature type="region of interest" description="Disordered" evidence="4">
    <location>
        <begin position="759"/>
        <end position="804"/>
    </location>
</feature>
<dbReference type="Proteomes" id="UP000289738">
    <property type="component" value="Chromosome A10"/>
</dbReference>
<evidence type="ECO:0000256" key="1">
    <source>
        <dbReference type="ARBA" id="ARBA00005234"/>
    </source>
</evidence>
<proteinExistence type="inferred from homology"/>
<accession>A0A445B488</accession>
<keyword evidence="2" id="KW-0645">Protease</keyword>